<dbReference type="InterPro" id="IPR037069">
    <property type="entry name" value="AcylCoA_DH/ox_N_sf"/>
</dbReference>
<feature type="domain" description="Acyl-CoA dehydrogenase/oxidase N-terminal" evidence="8">
    <location>
        <begin position="9"/>
        <end position="118"/>
    </location>
</feature>
<gene>
    <name evidence="9" type="ORF">ABT317_27520</name>
</gene>
<keyword evidence="3 5" id="KW-0285">Flavoprotein</keyword>
<dbReference type="InterPro" id="IPR036250">
    <property type="entry name" value="AcylCo_DH-like_C"/>
</dbReference>
<evidence type="ECO:0000256" key="4">
    <source>
        <dbReference type="ARBA" id="ARBA00022827"/>
    </source>
</evidence>
<dbReference type="SUPFAM" id="SSF56645">
    <property type="entry name" value="Acyl-CoA dehydrogenase NM domain-like"/>
    <property type="match status" value="1"/>
</dbReference>
<dbReference type="Gene3D" id="1.10.540.10">
    <property type="entry name" value="Acyl-CoA dehydrogenase/oxidase, N-terminal domain"/>
    <property type="match status" value="1"/>
</dbReference>
<keyword evidence="4 5" id="KW-0274">FAD</keyword>
<dbReference type="Proteomes" id="UP001458415">
    <property type="component" value="Unassembled WGS sequence"/>
</dbReference>
<evidence type="ECO:0000256" key="3">
    <source>
        <dbReference type="ARBA" id="ARBA00022630"/>
    </source>
</evidence>
<dbReference type="PROSITE" id="PS00072">
    <property type="entry name" value="ACYL_COA_DH_1"/>
    <property type="match status" value="1"/>
</dbReference>
<sequence>MSTLDALCDDEQFVVKTVRDFVDREVKPVVQELEHSNAYPEALIEQMKKLGIYGLAIPEEYGGNPVSMPCFVLVTEELSRGWMSLAGAMGGHTVVARLLVHFGTEQQKRRYLPRMATGAMRATMALTEPGGGSDLQAMRTAARKDGDSYVVNGSKTWITNSRRAGLIALMCKTDPEAGPAHKGISILLAEHGPGLTVSRDLPKLGYKGVESCELAFDDYRVPADALLGGVEGRGFAQMMKGLETGRLQVAARALGVGRAALEDSLAYAQERQSFGKPIWQHQSIGNYLADMATSLTAARQLTLYAAREADAGRRVDMEAGMAKLFASETAMQIALNAVRIHGGYGYSTEFDVERYFRDAPLMIVGEGTNEIQRNVIASQLVKRGGLEA</sequence>
<dbReference type="InterPro" id="IPR013786">
    <property type="entry name" value="AcylCoA_DH/ox_N"/>
</dbReference>
<name>A0ABV1W8U3_9ACTN</name>
<feature type="domain" description="Acyl-CoA dehydrogenase/oxidase C-terminal" evidence="6">
    <location>
        <begin position="232"/>
        <end position="380"/>
    </location>
</feature>
<comment type="caution">
    <text evidence="9">The sequence shown here is derived from an EMBL/GenBank/DDBJ whole genome shotgun (WGS) entry which is preliminary data.</text>
</comment>
<dbReference type="InterPro" id="IPR006089">
    <property type="entry name" value="Acyl-CoA_DH_CS"/>
</dbReference>
<proteinExistence type="inferred from homology"/>
<dbReference type="SUPFAM" id="SSF47203">
    <property type="entry name" value="Acyl-CoA dehydrogenase C-terminal domain-like"/>
    <property type="match status" value="1"/>
</dbReference>
<evidence type="ECO:0000313" key="10">
    <source>
        <dbReference type="Proteomes" id="UP001458415"/>
    </source>
</evidence>
<feature type="domain" description="Acyl-CoA oxidase/dehydrogenase middle" evidence="7">
    <location>
        <begin position="124"/>
        <end position="218"/>
    </location>
</feature>
<evidence type="ECO:0000256" key="1">
    <source>
        <dbReference type="ARBA" id="ARBA00001974"/>
    </source>
</evidence>
<dbReference type="Gene3D" id="1.20.140.10">
    <property type="entry name" value="Butyryl-CoA Dehydrogenase, subunit A, domain 3"/>
    <property type="match status" value="1"/>
</dbReference>
<accession>A0ABV1W8U3</accession>
<evidence type="ECO:0000313" key="9">
    <source>
        <dbReference type="EMBL" id="MER6980618.1"/>
    </source>
</evidence>
<dbReference type="InterPro" id="IPR046373">
    <property type="entry name" value="Acyl-CoA_Oxase/DH_mid-dom_sf"/>
</dbReference>
<comment type="similarity">
    <text evidence="2 5">Belongs to the acyl-CoA dehydrogenase family.</text>
</comment>
<evidence type="ECO:0000256" key="2">
    <source>
        <dbReference type="ARBA" id="ARBA00009347"/>
    </source>
</evidence>
<dbReference type="PANTHER" id="PTHR43884">
    <property type="entry name" value="ACYL-COA DEHYDROGENASE"/>
    <property type="match status" value="1"/>
</dbReference>
<dbReference type="PIRSF" id="PIRSF016578">
    <property type="entry name" value="HsaA"/>
    <property type="match status" value="1"/>
</dbReference>
<evidence type="ECO:0000259" key="8">
    <source>
        <dbReference type="Pfam" id="PF02771"/>
    </source>
</evidence>
<dbReference type="RefSeq" id="WP_086726959.1">
    <property type="nucleotide sequence ID" value="NZ_MUBM01000164.1"/>
</dbReference>
<dbReference type="Pfam" id="PF02770">
    <property type="entry name" value="Acyl-CoA_dh_M"/>
    <property type="match status" value="1"/>
</dbReference>
<dbReference type="Pfam" id="PF00441">
    <property type="entry name" value="Acyl-CoA_dh_1"/>
    <property type="match status" value="1"/>
</dbReference>
<comment type="cofactor">
    <cofactor evidence="1 5">
        <name>FAD</name>
        <dbReference type="ChEBI" id="CHEBI:57692"/>
    </cofactor>
</comment>
<evidence type="ECO:0000259" key="7">
    <source>
        <dbReference type="Pfam" id="PF02770"/>
    </source>
</evidence>
<evidence type="ECO:0000256" key="5">
    <source>
        <dbReference type="RuleBase" id="RU362125"/>
    </source>
</evidence>
<dbReference type="InterPro" id="IPR009100">
    <property type="entry name" value="AcylCoA_DH/oxidase_NM_dom_sf"/>
</dbReference>
<dbReference type="Gene3D" id="2.40.110.10">
    <property type="entry name" value="Butyryl-CoA Dehydrogenase, subunit A, domain 2"/>
    <property type="match status" value="1"/>
</dbReference>
<keyword evidence="10" id="KW-1185">Reference proteome</keyword>
<evidence type="ECO:0000259" key="6">
    <source>
        <dbReference type="Pfam" id="PF00441"/>
    </source>
</evidence>
<protein>
    <submittedName>
        <fullName evidence="9">Acyl-CoA dehydrogenase family protein</fullName>
    </submittedName>
</protein>
<dbReference type="InterPro" id="IPR009075">
    <property type="entry name" value="AcylCo_DH/oxidase_C"/>
</dbReference>
<dbReference type="EMBL" id="JBEPCU010000585">
    <property type="protein sequence ID" value="MER6980618.1"/>
    <property type="molecule type" value="Genomic_DNA"/>
</dbReference>
<dbReference type="PANTHER" id="PTHR43884:SF12">
    <property type="entry name" value="ISOVALERYL-COA DEHYDROGENASE, MITOCHONDRIAL-RELATED"/>
    <property type="match status" value="1"/>
</dbReference>
<organism evidence="9 10">
    <name type="scientific">Streptomyces carpinensis</name>
    <dbReference type="NCBI Taxonomy" id="66369"/>
    <lineage>
        <taxon>Bacteria</taxon>
        <taxon>Bacillati</taxon>
        <taxon>Actinomycetota</taxon>
        <taxon>Actinomycetes</taxon>
        <taxon>Kitasatosporales</taxon>
        <taxon>Streptomycetaceae</taxon>
        <taxon>Streptomyces</taxon>
    </lineage>
</organism>
<dbReference type="Pfam" id="PF02771">
    <property type="entry name" value="Acyl-CoA_dh_N"/>
    <property type="match status" value="1"/>
</dbReference>
<reference evidence="9 10" key="1">
    <citation type="submission" date="2024-06" db="EMBL/GenBank/DDBJ databases">
        <title>The Natural Products Discovery Center: Release of the First 8490 Sequenced Strains for Exploring Actinobacteria Biosynthetic Diversity.</title>
        <authorList>
            <person name="Kalkreuter E."/>
            <person name="Kautsar S.A."/>
            <person name="Yang D."/>
            <person name="Bader C.D."/>
            <person name="Teijaro C.N."/>
            <person name="Fluegel L."/>
            <person name="Davis C.M."/>
            <person name="Simpson J.R."/>
            <person name="Lauterbach L."/>
            <person name="Steele A.D."/>
            <person name="Gui C."/>
            <person name="Meng S."/>
            <person name="Li G."/>
            <person name="Viehrig K."/>
            <person name="Ye F."/>
            <person name="Su P."/>
            <person name="Kiefer A.F."/>
            <person name="Nichols A."/>
            <person name="Cepeda A.J."/>
            <person name="Yan W."/>
            <person name="Fan B."/>
            <person name="Jiang Y."/>
            <person name="Adhikari A."/>
            <person name="Zheng C.-J."/>
            <person name="Schuster L."/>
            <person name="Cowan T.M."/>
            <person name="Smanski M.J."/>
            <person name="Chevrette M.G."/>
            <person name="De Carvalho L.P.S."/>
            <person name="Shen B."/>
        </authorList>
    </citation>
    <scope>NUCLEOTIDE SEQUENCE [LARGE SCALE GENOMIC DNA]</scope>
    <source>
        <strain evidence="9 10">NPDC000634</strain>
    </source>
</reference>
<keyword evidence="5" id="KW-0560">Oxidoreductase</keyword>
<dbReference type="InterPro" id="IPR006091">
    <property type="entry name" value="Acyl-CoA_Oxase/DH_mid-dom"/>
</dbReference>